<dbReference type="Proteomes" id="UP000310016">
    <property type="component" value="Unassembled WGS sequence"/>
</dbReference>
<reference evidence="3 4" key="1">
    <citation type="submission" date="2019-04" db="EMBL/GenBank/DDBJ databases">
        <title>Chitiniphilus eburnea sp. nov., a novel chitinolytic bacterium isolated from aquaculture sludge.</title>
        <authorList>
            <person name="Sheng M."/>
        </authorList>
    </citation>
    <scope>NUCLEOTIDE SEQUENCE [LARGE SCALE GENOMIC DNA]</scope>
    <source>
        <strain evidence="3 4">HX-2-15</strain>
    </source>
</reference>
<keyword evidence="2" id="KW-0732">Signal</keyword>
<feature type="region of interest" description="Disordered" evidence="1">
    <location>
        <begin position="24"/>
        <end position="50"/>
    </location>
</feature>
<evidence type="ECO:0008006" key="5">
    <source>
        <dbReference type="Google" id="ProtNLM"/>
    </source>
</evidence>
<dbReference type="AlphaFoldDB" id="A0A4U0PKJ6"/>
<feature type="chain" id="PRO_5020760393" description="Porin family protein" evidence="2">
    <location>
        <begin position="23"/>
        <end position="358"/>
    </location>
</feature>
<dbReference type="OrthoDB" id="7593840at2"/>
<comment type="caution">
    <text evidence="3">The sequence shown here is derived from an EMBL/GenBank/DDBJ whole genome shotgun (WGS) entry which is preliminary data.</text>
</comment>
<protein>
    <recommendedName>
        <fullName evidence="5">Porin family protein</fullName>
    </recommendedName>
</protein>
<feature type="region of interest" description="Disordered" evidence="1">
    <location>
        <begin position="62"/>
        <end position="82"/>
    </location>
</feature>
<gene>
    <name evidence="3" type="ORF">FAZ21_15565</name>
</gene>
<dbReference type="InterPro" id="IPR036709">
    <property type="entry name" value="Autotransporte_beta_dom_sf"/>
</dbReference>
<feature type="signal peptide" evidence="2">
    <location>
        <begin position="1"/>
        <end position="22"/>
    </location>
</feature>
<accession>A0A4U0PKJ6</accession>
<sequence>MKSNLLLPCLLPWALAAPLACAAQPDPATEPVPANASAAEAAPSPRSDTVFDLGYEGRVTPLPEQSIQAVPGQDGSKPPPRKWDHALPFFAQRVIDKGYDLPNPYDLGLSYYYSKQNMLLSNLEVSLGDRALRNAGFVQFPTSTLENRSEQVQVGAWLFPFLNVYAIAGHIKGGGDIGISMSADDMVRFVTGQDPCARRIKPDWCGKTLSATARANYHGYSYGAGFTLAGNVRQFYFSLPVTYTISDVSMSDTDAKTWNIAPRVGLNWSLGGWGTVMTYVGATWLHTDVTITGSVTMPTAQTDIGRDVDLNFSIDEKIAAPWNGLAGFHWMVNRNISLLGEVGFGQRQGYILSTFYRF</sequence>
<evidence type="ECO:0000313" key="4">
    <source>
        <dbReference type="Proteomes" id="UP000310016"/>
    </source>
</evidence>
<evidence type="ECO:0000256" key="1">
    <source>
        <dbReference type="SAM" id="MobiDB-lite"/>
    </source>
</evidence>
<evidence type="ECO:0000256" key="2">
    <source>
        <dbReference type="SAM" id="SignalP"/>
    </source>
</evidence>
<feature type="compositionally biased region" description="Low complexity" evidence="1">
    <location>
        <begin position="24"/>
        <end position="45"/>
    </location>
</feature>
<evidence type="ECO:0000313" key="3">
    <source>
        <dbReference type="EMBL" id="TJZ68623.1"/>
    </source>
</evidence>
<proteinExistence type="predicted"/>
<dbReference type="EMBL" id="SUMF01000023">
    <property type="protein sequence ID" value="TJZ68623.1"/>
    <property type="molecule type" value="Genomic_DNA"/>
</dbReference>
<keyword evidence="4" id="KW-1185">Reference proteome</keyword>
<organism evidence="3 4">
    <name type="scientific">Chitiniphilus eburneus</name>
    <dbReference type="NCBI Taxonomy" id="2571148"/>
    <lineage>
        <taxon>Bacteria</taxon>
        <taxon>Pseudomonadati</taxon>
        <taxon>Pseudomonadota</taxon>
        <taxon>Betaproteobacteria</taxon>
        <taxon>Neisseriales</taxon>
        <taxon>Chitinibacteraceae</taxon>
        <taxon>Chitiniphilus</taxon>
    </lineage>
</organism>
<dbReference type="RefSeq" id="WP_136774366.1">
    <property type="nucleotide sequence ID" value="NZ_CP156074.1"/>
</dbReference>
<dbReference type="SUPFAM" id="SSF103515">
    <property type="entry name" value="Autotransporter"/>
    <property type="match status" value="1"/>
</dbReference>
<name>A0A4U0PKJ6_9NEIS</name>